<name>X0RPD4_9ZZZZ</name>
<comment type="caution">
    <text evidence="1">The sequence shown here is derived from an EMBL/GenBank/DDBJ whole genome shotgun (WGS) entry which is preliminary data.</text>
</comment>
<protein>
    <submittedName>
        <fullName evidence="1">Uncharacterized protein</fullName>
    </submittedName>
</protein>
<sequence>ESDKVEGMAMMSMHGIMESFNQRAKMQEKAREEVKVAAENFSGPLGAFFHKSTGTN</sequence>
<accession>X0RPD4</accession>
<dbReference type="AlphaFoldDB" id="X0RPD4"/>
<feature type="non-terminal residue" evidence="1">
    <location>
        <position position="1"/>
    </location>
</feature>
<organism evidence="1">
    <name type="scientific">marine sediment metagenome</name>
    <dbReference type="NCBI Taxonomy" id="412755"/>
    <lineage>
        <taxon>unclassified sequences</taxon>
        <taxon>metagenomes</taxon>
        <taxon>ecological metagenomes</taxon>
    </lineage>
</organism>
<gene>
    <name evidence="1" type="ORF">S01H1_12805</name>
</gene>
<evidence type="ECO:0000313" key="1">
    <source>
        <dbReference type="EMBL" id="GAF70719.1"/>
    </source>
</evidence>
<proteinExistence type="predicted"/>
<dbReference type="EMBL" id="BARS01006585">
    <property type="protein sequence ID" value="GAF70719.1"/>
    <property type="molecule type" value="Genomic_DNA"/>
</dbReference>
<reference evidence="1" key="1">
    <citation type="journal article" date="2014" name="Front. Microbiol.">
        <title>High frequency of phylogenetically diverse reductive dehalogenase-homologous genes in deep subseafloor sedimentary metagenomes.</title>
        <authorList>
            <person name="Kawai M."/>
            <person name="Futagami T."/>
            <person name="Toyoda A."/>
            <person name="Takaki Y."/>
            <person name="Nishi S."/>
            <person name="Hori S."/>
            <person name="Arai W."/>
            <person name="Tsubouchi T."/>
            <person name="Morono Y."/>
            <person name="Uchiyama I."/>
            <person name="Ito T."/>
            <person name="Fujiyama A."/>
            <person name="Inagaki F."/>
            <person name="Takami H."/>
        </authorList>
    </citation>
    <scope>NUCLEOTIDE SEQUENCE</scope>
    <source>
        <strain evidence="1">Expedition CK06-06</strain>
    </source>
</reference>